<sequence>MYAPTPALDNQLADALPQWRDLARTAAVPRRNLDLADWNADWRGLFGALERFSRSHAYRQPGAVQGYAALESAWSWGSAAENASTLLLKGIDRGLPGAALRPVYRETAALWLDYARLLGAARDSLRQQGEENFEATPALAPRSGQYPFALQLLAMGVLLDAQDLLPALVEEVLLFDTDRLLDYLSAAALGLVEASGETFHPRPFGELRAFFEAPDDSAAQALVPYLQRQYREFFQLSPKAQKKTHRLAGPESWGWWAMEVSALSVLYGWDDKALRDSPHYLADLVDYARAQGSD</sequence>
<dbReference type="Pfam" id="PF08929">
    <property type="entry name" value="PoNi_C"/>
    <property type="match status" value="1"/>
</dbReference>
<dbReference type="InterPro" id="IPR028997">
    <property type="entry name" value="PA2201-like_N"/>
</dbReference>
<dbReference type="InterPro" id="IPR028983">
    <property type="entry name" value="PA2201-like_C"/>
</dbReference>
<dbReference type="Proteomes" id="UP000238390">
    <property type="component" value="Chromosome"/>
</dbReference>
<evidence type="ECO:0000259" key="2">
    <source>
        <dbReference type="Pfam" id="PF20734"/>
    </source>
</evidence>
<name>A0A2R3J1S6_9PSED</name>
<evidence type="ECO:0000313" key="4">
    <source>
        <dbReference type="Proteomes" id="UP000238390"/>
    </source>
</evidence>
<reference evidence="3 4" key="1">
    <citation type="submission" date="2018-02" db="EMBL/GenBank/DDBJ databases">
        <title>FDA/CDC Antimicrobial Resistant Isolate Bank Genome Sequencing.</title>
        <authorList>
            <person name="Benahmed F.H."/>
            <person name="Lutgring J.D."/>
            <person name="Yoo B."/>
            <person name="Machado M."/>
            <person name="Brown A."/>
            <person name="McAllister G."/>
            <person name="Perry A."/>
            <person name="Halpin A.L."/>
            <person name="Vavikolanu K."/>
            <person name="Ott S."/>
            <person name="Zhao X."/>
            <person name="Tallon L.J."/>
            <person name="Sadzewicz L."/>
            <person name="Aluvathingal J."/>
            <person name="Nadendla S."/>
            <person name="Voskania-kordi A."/>
            <person name="Simonyan V."/>
            <person name="Patel J."/>
            <person name="Shawar R.M."/>
        </authorList>
    </citation>
    <scope>NUCLEOTIDE SEQUENCE [LARGE SCALE GENOMIC DNA]</scope>
    <source>
        <strain evidence="3 4">AR_0356</strain>
    </source>
</reference>
<dbReference type="Gene3D" id="1.10.3920.10">
    <property type="entry name" value="PA2201 C-terminal domain-like"/>
    <property type="match status" value="1"/>
</dbReference>
<feature type="domain" description="PoNi C-terminal" evidence="1">
    <location>
        <begin position="177"/>
        <end position="284"/>
    </location>
</feature>
<dbReference type="Gene3D" id="1.20.1440.70">
    <property type="entry name" value="PA2201 N-terminal domain-like"/>
    <property type="match status" value="1"/>
</dbReference>
<dbReference type="InterPro" id="IPR048852">
    <property type="entry name" value="PoNi_N_2"/>
</dbReference>
<evidence type="ECO:0000259" key="1">
    <source>
        <dbReference type="Pfam" id="PF08929"/>
    </source>
</evidence>
<evidence type="ECO:0008006" key="5">
    <source>
        <dbReference type="Google" id="ProtNLM"/>
    </source>
</evidence>
<protein>
    <recommendedName>
        <fullName evidence="5">DUF1911 domain-containing protein</fullName>
    </recommendedName>
</protein>
<organism evidence="3 4">
    <name type="scientific">Pseudomonas paraeruginosa</name>
    <dbReference type="NCBI Taxonomy" id="2994495"/>
    <lineage>
        <taxon>Bacteria</taxon>
        <taxon>Pseudomonadati</taxon>
        <taxon>Pseudomonadota</taxon>
        <taxon>Gammaproteobacteria</taxon>
        <taxon>Pseudomonadales</taxon>
        <taxon>Pseudomonadaceae</taxon>
        <taxon>Pseudomonas</taxon>
    </lineage>
</organism>
<gene>
    <name evidence="3" type="ORF">CSB93_4327</name>
</gene>
<dbReference type="AlphaFoldDB" id="A0A2R3J1S6"/>
<proteinExistence type="predicted"/>
<dbReference type="GeneID" id="77221238"/>
<evidence type="ECO:0000313" key="3">
    <source>
        <dbReference type="EMBL" id="AVK08128.1"/>
    </source>
</evidence>
<dbReference type="EMBL" id="CP027169">
    <property type="protein sequence ID" value="AVK08128.1"/>
    <property type="molecule type" value="Genomic_DNA"/>
</dbReference>
<dbReference type="RefSeq" id="WP_058145659.1">
    <property type="nucleotide sequence ID" value="NZ_CP020560.1"/>
</dbReference>
<dbReference type="SUPFAM" id="SSF140486">
    <property type="entry name" value="PA2201 N-terminal domain-like"/>
    <property type="match status" value="1"/>
</dbReference>
<dbReference type="Pfam" id="PF20734">
    <property type="entry name" value="PA2201_N"/>
    <property type="match status" value="1"/>
</dbReference>
<keyword evidence="4" id="KW-1185">Reference proteome</keyword>
<dbReference type="InterPro" id="IPR015025">
    <property type="entry name" value="PoNi_C"/>
</dbReference>
<dbReference type="SUPFAM" id="SSF140731">
    <property type="entry name" value="PA2201 C-terminal domain-like"/>
    <property type="match status" value="1"/>
</dbReference>
<feature type="domain" description="PoNi N-terminal" evidence="2">
    <location>
        <begin position="8"/>
        <end position="129"/>
    </location>
</feature>
<accession>A0A2R3J1S6</accession>